<dbReference type="InterPro" id="IPR016187">
    <property type="entry name" value="CTDL_fold"/>
</dbReference>
<accession>A0A3D8VDL4</accession>
<dbReference type="Gene3D" id="3.90.1580.10">
    <property type="entry name" value="paralog of FGE (formylglycine-generating enzyme)"/>
    <property type="match status" value="1"/>
</dbReference>
<reference evidence="3 4" key="1">
    <citation type="submission" date="2018-08" db="EMBL/GenBank/DDBJ databases">
        <title>Lysobacter soli KCTC 22011, whole genome shotgun sequence.</title>
        <authorList>
            <person name="Zhang X."/>
            <person name="Feng G."/>
            <person name="Zhu H."/>
        </authorList>
    </citation>
    <scope>NUCLEOTIDE SEQUENCE [LARGE SCALE GENOMIC DNA]</scope>
    <source>
        <strain evidence="3 4">KCTC 22011</strain>
    </source>
</reference>
<dbReference type="Proteomes" id="UP000256829">
    <property type="component" value="Unassembled WGS sequence"/>
</dbReference>
<dbReference type="InterPro" id="IPR051043">
    <property type="entry name" value="Sulfatase_Mod_Factor_Kinase"/>
</dbReference>
<evidence type="ECO:0000313" key="4">
    <source>
        <dbReference type="Proteomes" id="UP000256829"/>
    </source>
</evidence>
<dbReference type="InterPro" id="IPR042095">
    <property type="entry name" value="SUMF_sf"/>
</dbReference>
<dbReference type="SUPFAM" id="SSF56436">
    <property type="entry name" value="C-type lectin-like"/>
    <property type="match status" value="1"/>
</dbReference>
<dbReference type="Pfam" id="PF03781">
    <property type="entry name" value="FGE-sulfatase"/>
    <property type="match status" value="1"/>
</dbReference>
<feature type="chain" id="PRO_5017540549" evidence="1">
    <location>
        <begin position="24"/>
        <end position="262"/>
    </location>
</feature>
<protein>
    <submittedName>
        <fullName evidence="3">Formylglycine-generating enzyme family protein</fullName>
    </submittedName>
</protein>
<dbReference type="InterPro" id="IPR005532">
    <property type="entry name" value="SUMF_dom"/>
</dbReference>
<dbReference type="PANTHER" id="PTHR23150">
    <property type="entry name" value="SULFATASE MODIFYING FACTOR 1, 2"/>
    <property type="match status" value="1"/>
</dbReference>
<evidence type="ECO:0000256" key="1">
    <source>
        <dbReference type="SAM" id="SignalP"/>
    </source>
</evidence>
<dbReference type="EMBL" id="QTJR01000005">
    <property type="protein sequence ID" value="RDY67493.1"/>
    <property type="molecule type" value="Genomic_DNA"/>
</dbReference>
<organism evidence="3 4">
    <name type="scientific">Lysobacter soli</name>
    <dbReference type="NCBI Taxonomy" id="453783"/>
    <lineage>
        <taxon>Bacteria</taxon>
        <taxon>Pseudomonadati</taxon>
        <taxon>Pseudomonadota</taxon>
        <taxon>Gammaproteobacteria</taxon>
        <taxon>Lysobacterales</taxon>
        <taxon>Lysobacteraceae</taxon>
        <taxon>Lysobacter</taxon>
    </lineage>
</organism>
<evidence type="ECO:0000259" key="2">
    <source>
        <dbReference type="Pfam" id="PF03781"/>
    </source>
</evidence>
<sequence>MFATSIIAAALLEGALLAAPAPAAPAAEPVAFVAIPAGEIRSTVRYEGDDGARRIATFELSARAVTVREFERFVQAHPQWKRGNAPTLLADSAYLANWVDADRAGDGVDANAPVTHVSWFAADAYCKSIHARLPDWSEWEYVAAADDARRDARSDSAWRARTFDDGTPRAMDARPGAIANAYGVHGVHGAAWEWVGDYATLLGDADKRGSDDGDRLQFCGATGLSFANRDDYAILKRVALLSAMEPRSTLGNLGFRCARSSP</sequence>
<dbReference type="GO" id="GO:0120147">
    <property type="term" value="F:formylglycine-generating oxidase activity"/>
    <property type="evidence" value="ECO:0007669"/>
    <property type="project" value="TreeGrafter"/>
</dbReference>
<feature type="domain" description="Sulfatase-modifying factor enzyme-like" evidence="2">
    <location>
        <begin position="32"/>
        <end position="259"/>
    </location>
</feature>
<comment type="caution">
    <text evidence="3">The sequence shown here is derived from an EMBL/GenBank/DDBJ whole genome shotgun (WGS) entry which is preliminary data.</text>
</comment>
<feature type="signal peptide" evidence="1">
    <location>
        <begin position="1"/>
        <end position="23"/>
    </location>
</feature>
<evidence type="ECO:0000313" key="3">
    <source>
        <dbReference type="EMBL" id="RDY67493.1"/>
    </source>
</evidence>
<name>A0A3D8VDL4_9GAMM</name>
<proteinExistence type="predicted"/>
<keyword evidence="1" id="KW-0732">Signal</keyword>
<gene>
    <name evidence="3" type="ORF">DX912_09490</name>
</gene>
<keyword evidence="4" id="KW-1185">Reference proteome</keyword>
<dbReference type="RefSeq" id="WP_115842260.1">
    <property type="nucleotide sequence ID" value="NZ_CP183976.1"/>
</dbReference>
<dbReference type="PANTHER" id="PTHR23150:SF19">
    <property type="entry name" value="FORMYLGLYCINE-GENERATING ENZYME"/>
    <property type="match status" value="1"/>
</dbReference>
<dbReference type="AlphaFoldDB" id="A0A3D8VDL4"/>